<protein>
    <submittedName>
        <fullName evidence="9">Phycobilisome rod-core linker polypeptide</fullName>
    </submittedName>
</protein>
<evidence type="ECO:0000313" key="9">
    <source>
        <dbReference type="EMBL" id="MDG3495782.1"/>
    </source>
</evidence>
<dbReference type="PROSITE" id="PS51445">
    <property type="entry name" value="PBS_LINKER"/>
    <property type="match status" value="1"/>
</dbReference>
<organism evidence="9 10">
    <name type="scientific">Pseudanabaena catenata USMAC16</name>
    <dbReference type="NCBI Taxonomy" id="1855837"/>
    <lineage>
        <taxon>Bacteria</taxon>
        <taxon>Bacillati</taxon>
        <taxon>Cyanobacteriota</taxon>
        <taxon>Cyanophyceae</taxon>
        <taxon>Pseudanabaenales</taxon>
        <taxon>Pseudanabaenaceae</taxon>
        <taxon>Pseudanabaena</taxon>
    </lineage>
</organism>
<dbReference type="GO" id="GO:0015979">
    <property type="term" value="P:photosynthesis"/>
    <property type="evidence" value="ECO:0007669"/>
    <property type="project" value="InterPro"/>
</dbReference>
<dbReference type="EMBL" id="VBTY01000124">
    <property type="protein sequence ID" value="MDG3495782.1"/>
    <property type="molecule type" value="Genomic_DNA"/>
</dbReference>
<evidence type="ECO:0000256" key="7">
    <source>
        <dbReference type="SAM" id="Coils"/>
    </source>
</evidence>
<keyword evidence="10" id="KW-1185">Reference proteome</keyword>
<name>A0A9X4M9S6_9CYAN</name>
<evidence type="ECO:0000256" key="4">
    <source>
        <dbReference type="ARBA" id="ARBA00023078"/>
    </source>
</evidence>
<sequence>MLAHFGELVLNLKAISISQHFSAFLCCSILTSFSFFGEDAMDTYVPTTVDRKSTELERQAALHQIYTQVLERQPYEYERREIAKIEKEFLKGKLGVRHFIGEFIMSSVYLNNFYVGCSNLKFVEFSFKHLLGRAIKGHEEIAKYINLLMMEGVAAFFNEILGSEEYRKAFGGFTIPHAREIHFYESPRNYLQTNLLQHEHFGQRGKVIPTIYWQELKMDCETGTCVMPDAKIEKHQMHQSVGESKAKATVSQELTEEIEELLQMLQHSDARQVLQNMNENQRELLRNLAK</sequence>
<dbReference type="InterPro" id="IPR038255">
    <property type="entry name" value="PBS_linker_sf"/>
</dbReference>
<dbReference type="GO" id="GO:0012505">
    <property type="term" value="C:endomembrane system"/>
    <property type="evidence" value="ECO:0007669"/>
    <property type="project" value="UniProtKB-SubCell"/>
</dbReference>
<evidence type="ECO:0000256" key="6">
    <source>
        <dbReference type="PROSITE-ProRule" id="PRU00775"/>
    </source>
</evidence>
<keyword evidence="5" id="KW-0472">Membrane</keyword>
<feature type="coiled-coil region" evidence="7">
    <location>
        <begin position="251"/>
        <end position="287"/>
    </location>
</feature>
<feature type="domain" description="PBS-linker" evidence="8">
    <location>
        <begin position="27"/>
        <end position="210"/>
    </location>
</feature>
<dbReference type="RefSeq" id="WP_277909249.1">
    <property type="nucleotide sequence ID" value="NZ_VBTY01000124.1"/>
</dbReference>
<evidence type="ECO:0000256" key="3">
    <source>
        <dbReference type="ARBA" id="ARBA00022738"/>
    </source>
</evidence>
<dbReference type="PANTHER" id="PTHR34011">
    <property type="entry name" value="PHYCOBILISOME 32.1 KDA LINKER POLYPEPTIDE, PHYCOCYANIN-ASSOCIATED, ROD 2-RELATED"/>
    <property type="match status" value="1"/>
</dbReference>
<gene>
    <name evidence="9" type="ORF">FEV09_14625</name>
</gene>
<comment type="caution">
    <text evidence="9">The sequence shown here is derived from an EMBL/GenBank/DDBJ whole genome shotgun (WGS) entry which is preliminary data.</text>
</comment>
<evidence type="ECO:0000259" key="8">
    <source>
        <dbReference type="PROSITE" id="PS51445"/>
    </source>
</evidence>
<dbReference type="AlphaFoldDB" id="A0A9X4M9S6"/>
<dbReference type="Pfam" id="PF00427">
    <property type="entry name" value="PBS_linker_poly"/>
    <property type="match status" value="1"/>
</dbReference>
<dbReference type="Proteomes" id="UP001152872">
    <property type="component" value="Unassembled WGS sequence"/>
</dbReference>
<proteinExistence type="inferred from homology"/>
<evidence type="ECO:0000313" key="10">
    <source>
        <dbReference type="Proteomes" id="UP001152872"/>
    </source>
</evidence>
<keyword evidence="4" id="KW-0793">Thylakoid</keyword>
<dbReference type="GO" id="GO:0030089">
    <property type="term" value="C:phycobilisome"/>
    <property type="evidence" value="ECO:0007669"/>
    <property type="project" value="UniProtKB-UniRule"/>
</dbReference>
<keyword evidence="2" id="KW-0042">Antenna complex</keyword>
<keyword evidence="3 6" id="KW-0605">Phycobilisome</keyword>
<dbReference type="InterPro" id="IPR001297">
    <property type="entry name" value="PBS_linker_dom"/>
</dbReference>
<evidence type="ECO:0000256" key="5">
    <source>
        <dbReference type="ARBA" id="ARBA00023136"/>
    </source>
</evidence>
<comment type="subcellular location">
    <subcellularLocation>
        <location evidence="1">Endomembrane system</location>
    </subcellularLocation>
</comment>
<keyword evidence="7" id="KW-0175">Coiled coil</keyword>
<evidence type="ECO:0000256" key="1">
    <source>
        <dbReference type="ARBA" id="ARBA00004308"/>
    </source>
</evidence>
<accession>A0A9X4M9S6</accession>
<reference evidence="9" key="1">
    <citation type="submission" date="2019-05" db="EMBL/GenBank/DDBJ databases">
        <title>Whole genome sequencing of Pseudanabaena catenata USMAC16.</title>
        <authorList>
            <person name="Khan Z."/>
            <person name="Omar W.M."/>
            <person name="Convey P."/>
            <person name="Merican F."/>
            <person name="Najimudin N."/>
        </authorList>
    </citation>
    <scope>NUCLEOTIDE SEQUENCE</scope>
    <source>
        <strain evidence="9">USMAC16</strain>
    </source>
</reference>
<evidence type="ECO:0000256" key="2">
    <source>
        <dbReference type="ARBA" id="ARBA00022549"/>
    </source>
</evidence>
<comment type="similarity">
    <text evidence="6">Belongs to the phycobilisome linker protein family.</text>
</comment>
<dbReference type="Gene3D" id="1.10.3130.20">
    <property type="entry name" value="Phycobilisome linker domain"/>
    <property type="match status" value="1"/>
</dbReference>